<protein>
    <recommendedName>
        <fullName evidence="1">Glucosamine inositolphosphorylceramide transferase 1 N-terminal domain-containing protein</fullName>
    </recommendedName>
</protein>
<dbReference type="Gene3D" id="2.115.10.20">
    <property type="entry name" value="Glycosyl hydrolase domain, family 43"/>
    <property type="match status" value="1"/>
</dbReference>
<organism evidence="2 3">
    <name type="scientific">Thiothrix lacustris</name>
    <dbReference type="NCBI Taxonomy" id="525917"/>
    <lineage>
        <taxon>Bacteria</taxon>
        <taxon>Pseudomonadati</taxon>
        <taxon>Pseudomonadota</taxon>
        <taxon>Gammaproteobacteria</taxon>
        <taxon>Thiotrichales</taxon>
        <taxon>Thiotrichaceae</taxon>
        <taxon>Thiothrix</taxon>
    </lineage>
</organism>
<sequence length="550" mass="63199">MSVNTFRAALVVDGEYISAWQYWMLERLLASRSVVLVGVIFRKSVTGSCLRKVNTFVLNSLQYIDGKLFKCPVTARVPSSLLPLLGDVDLCEVGSKRYQTLLAGEPLDLAIDLSGQEPLPELMAASKHGVWRYFYGNPACLSDRYANIHEYADRRDEIISGVERCMVGQKIPECIFYATTSTDTVSINRGVERTLWKMADFIPQRLHELAQIGAADFSRNVRERIQPSSHPVRRYASVSPGLFITLRILWRYSNNFLRRLYNALFRNEQWILLTKTTENITDAGMPEHFHKWIPPRDRFWADPFVVEHSGEQYIFFEEMLYARGIGHLACVRLNADGSHSEPITILERPYHLSYPFVFQHQGQYYLIPETAENHTVEVYRCEEFPHRWVFEKNLMEGVEAYDATLLEHDGRWWMFASMRQHQNCSPSEALYLFHADNPLSTEWQAHPQNPVVASAARARPAGRIFRDAGNLYRPSQNCAGVYGRGLNVNLIRQLDLQTYREDVVSSYLPDGEHDMNGMHTLGIGVGISVTDAVHVHRRLGMFDRWMARLT</sequence>
<keyword evidence="3" id="KW-1185">Reference proteome</keyword>
<dbReference type="Proteomes" id="UP001236657">
    <property type="component" value="Chromosome"/>
</dbReference>
<dbReference type="InterPro" id="IPR023296">
    <property type="entry name" value="Glyco_hydro_beta-prop_sf"/>
</dbReference>
<dbReference type="PANTHER" id="PTHR48261">
    <property type="entry name" value="ACETYLGLUCOSAMINYLTRANSFERASE"/>
    <property type="match status" value="1"/>
</dbReference>
<dbReference type="Pfam" id="PF24793">
    <property type="entry name" value="GINT1_N"/>
    <property type="match status" value="1"/>
</dbReference>
<dbReference type="EMBL" id="CP133218">
    <property type="protein sequence ID" value="WML91278.1"/>
    <property type="molecule type" value="Genomic_DNA"/>
</dbReference>
<evidence type="ECO:0000259" key="1">
    <source>
        <dbReference type="Pfam" id="PF24793"/>
    </source>
</evidence>
<feature type="domain" description="Glucosamine inositolphosphorylceramide transferase 1 N-terminal" evidence="1">
    <location>
        <begin position="298"/>
        <end position="509"/>
    </location>
</feature>
<dbReference type="InterPro" id="IPR004263">
    <property type="entry name" value="Exostosin"/>
</dbReference>
<name>A0ABY9MRV5_9GAMM</name>
<accession>A0ABY9MRV5</accession>
<proteinExistence type="predicted"/>
<dbReference type="RefSeq" id="WP_156946718.1">
    <property type="nucleotide sequence ID" value="NZ_CP133218.1"/>
</dbReference>
<reference evidence="2 3" key="1">
    <citation type="submission" date="2023-08" db="EMBL/GenBank/DDBJ databases">
        <title>New molecular markers tilS and rpoB for phylogenetic and monitoring studies of the genus Thiothrix biodiversity.</title>
        <authorList>
            <person name="Ravin N.V."/>
            <person name="Smolyakov D."/>
            <person name="Markov N.D."/>
            <person name="Beletsky A.V."/>
            <person name="Mardanov A.V."/>
            <person name="Rudenko T.S."/>
            <person name="Grabovich M.Y."/>
        </authorList>
    </citation>
    <scope>NUCLEOTIDE SEQUENCE [LARGE SCALE GENOMIC DNA]</scope>
    <source>
        <strain evidence="2 3">MK1</strain>
    </source>
</reference>
<dbReference type="PANTHER" id="PTHR48261:SF2">
    <property type="entry name" value="ACETYLGLUCOSAMINYLTRANSFERASE"/>
    <property type="match status" value="1"/>
</dbReference>
<evidence type="ECO:0000313" key="2">
    <source>
        <dbReference type="EMBL" id="WML91278.1"/>
    </source>
</evidence>
<evidence type="ECO:0000313" key="3">
    <source>
        <dbReference type="Proteomes" id="UP001236657"/>
    </source>
</evidence>
<dbReference type="InterPro" id="IPR056442">
    <property type="entry name" value="GINT1_N"/>
</dbReference>
<dbReference type="SUPFAM" id="SSF75005">
    <property type="entry name" value="Arabinanase/levansucrase/invertase"/>
    <property type="match status" value="1"/>
</dbReference>
<gene>
    <name evidence="2" type="ORF">RCF98_02725</name>
</gene>